<evidence type="ECO:0000313" key="1">
    <source>
        <dbReference type="EMBL" id="PRD43722.1"/>
    </source>
</evidence>
<dbReference type="AlphaFoldDB" id="A0A2S9IT67"/>
<sequence>MTDDQSAVGKGIADALRRARALEEASTRKLRIRLAPISEEEGGGLRISARIAALSDDELAVQEGIGSRLVKWSDLDQRADELADLVEVVAREVSSAVNKLPPAAPVDRFFEDDRQLQEFSELVETYSDAVFRAATAVVNDASAWREPVSPGTTAEAAMIAGLRLAALAAFSVGVSSHDLVNSLQDEVVRMRSGAEKATTLSVIGKRAKLSL</sequence>
<organism evidence="1 2">
    <name type="scientific">Phyllobacterium phragmitis</name>
    <dbReference type="NCBI Taxonomy" id="2670329"/>
    <lineage>
        <taxon>Bacteria</taxon>
        <taxon>Pseudomonadati</taxon>
        <taxon>Pseudomonadota</taxon>
        <taxon>Alphaproteobacteria</taxon>
        <taxon>Hyphomicrobiales</taxon>
        <taxon>Phyllobacteriaceae</taxon>
        <taxon>Phyllobacterium</taxon>
    </lineage>
</organism>
<dbReference type="EMBL" id="PVBR01000006">
    <property type="protein sequence ID" value="PRD43722.1"/>
    <property type="molecule type" value="Genomic_DNA"/>
</dbReference>
<proteinExistence type="predicted"/>
<protein>
    <submittedName>
        <fullName evidence="1">Uncharacterized protein</fullName>
    </submittedName>
</protein>
<comment type="caution">
    <text evidence="1">The sequence shown here is derived from an EMBL/GenBank/DDBJ whole genome shotgun (WGS) entry which is preliminary data.</text>
</comment>
<dbReference type="Proteomes" id="UP000239434">
    <property type="component" value="Unassembled WGS sequence"/>
</dbReference>
<reference evidence="1 2" key="1">
    <citation type="submission" date="2018-02" db="EMBL/GenBank/DDBJ databases">
        <title>The draft genome of Phyllobacterium sp. 1N-3.</title>
        <authorList>
            <person name="Liu L."/>
            <person name="Li L."/>
            <person name="Zhang X."/>
            <person name="Wang T."/>
            <person name="Liang L."/>
        </authorList>
    </citation>
    <scope>NUCLEOTIDE SEQUENCE [LARGE SCALE GENOMIC DNA]</scope>
    <source>
        <strain evidence="1 2">1N-3</strain>
    </source>
</reference>
<dbReference type="RefSeq" id="WP_105741934.1">
    <property type="nucleotide sequence ID" value="NZ_PVBR01000006.1"/>
</dbReference>
<gene>
    <name evidence="1" type="ORF">C5748_10785</name>
</gene>
<accession>A0A2S9IT67</accession>
<evidence type="ECO:0000313" key="2">
    <source>
        <dbReference type="Proteomes" id="UP000239434"/>
    </source>
</evidence>
<keyword evidence="2" id="KW-1185">Reference proteome</keyword>
<name>A0A2S9IT67_9HYPH</name>